<evidence type="ECO:0000313" key="4">
    <source>
        <dbReference type="WBParaSite" id="HPBE_0000508101-mRNA-1"/>
    </source>
</evidence>
<gene>
    <name evidence="2" type="ORF">HPBE_LOCUS5082</name>
</gene>
<dbReference type="AlphaFoldDB" id="A0A183FF42"/>
<reference evidence="2 3" key="1">
    <citation type="submission" date="2018-11" db="EMBL/GenBank/DDBJ databases">
        <authorList>
            <consortium name="Pathogen Informatics"/>
        </authorList>
    </citation>
    <scope>NUCLEOTIDE SEQUENCE [LARGE SCALE GENOMIC DNA]</scope>
</reference>
<protein>
    <submittedName>
        <fullName evidence="2 4">Uncharacterized protein</fullName>
    </submittedName>
</protein>
<name>A0A183FF42_HELPZ</name>
<feature type="region of interest" description="Disordered" evidence="1">
    <location>
        <begin position="34"/>
        <end position="71"/>
    </location>
</feature>
<evidence type="ECO:0000313" key="3">
    <source>
        <dbReference type="Proteomes" id="UP000050761"/>
    </source>
</evidence>
<feature type="compositionally biased region" description="Polar residues" evidence="1">
    <location>
        <begin position="52"/>
        <end position="71"/>
    </location>
</feature>
<sequence length="102" mass="10885">MPRSAKASSRLYACTHTIAEQSGISRIEAVPVGETRAEDAETGKAEEVDTGAATTDSGVVTTDRNGHGLTTPTEAEVMTKDLDMTETTRNLDTYEAVSHWSP</sequence>
<reference evidence="4" key="2">
    <citation type="submission" date="2019-09" db="UniProtKB">
        <authorList>
            <consortium name="WormBaseParasite"/>
        </authorList>
    </citation>
    <scope>IDENTIFICATION</scope>
</reference>
<dbReference type="Proteomes" id="UP000050761">
    <property type="component" value="Unassembled WGS sequence"/>
</dbReference>
<organism evidence="3 4">
    <name type="scientific">Heligmosomoides polygyrus</name>
    <name type="common">Parasitic roundworm</name>
    <dbReference type="NCBI Taxonomy" id="6339"/>
    <lineage>
        <taxon>Eukaryota</taxon>
        <taxon>Metazoa</taxon>
        <taxon>Ecdysozoa</taxon>
        <taxon>Nematoda</taxon>
        <taxon>Chromadorea</taxon>
        <taxon>Rhabditida</taxon>
        <taxon>Rhabditina</taxon>
        <taxon>Rhabditomorpha</taxon>
        <taxon>Strongyloidea</taxon>
        <taxon>Heligmosomidae</taxon>
        <taxon>Heligmosomoides</taxon>
    </lineage>
</organism>
<dbReference type="EMBL" id="UZAH01025410">
    <property type="protein sequence ID" value="VDO63337.1"/>
    <property type="molecule type" value="Genomic_DNA"/>
</dbReference>
<evidence type="ECO:0000256" key="1">
    <source>
        <dbReference type="SAM" id="MobiDB-lite"/>
    </source>
</evidence>
<proteinExistence type="predicted"/>
<feature type="compositionally biased region" description="Basic and acidic residues" evidence="1">
    <location>
        <begin position="35"/>
        <end position="47"/>
    </location>
</feature>
<accession>A0A183FF42</accession>
<accession>A0A3P7XTK7</accession>
<keyword evidence="3" id="KW-1185">Reference proteome</keyword>
<evidence type="ECO:0000313" key="2">
    <source>
        <dbReference type="EMBL" id="VDO63337.1"/>
    </source>
</evidence>
<dbReference type="WBParaSite" id="HPBE_0000508101-mRNA-1">
    <property type="protein sequence ID" value="HPBE_0000508101-mRNA-1"/>
    <property type="gene ID" value="HPBE_0000508101"/>
</dbReference>